<sequence>MMSTWCRQDASDSFGDFAKRRREWAGNPAVRAEYSPGMHTTKIIKSVCTTRQPARGGFPLDSVGRLSLVYGNQSACSMSMSRARSADPECRSGVGEAPTIEFPCCSLPFRDCSRAETREGARARGCKQAVVRGDCPMGISPPSIPRLIWEWTESGPSRGRKSDEVRDGKAESLSHLRFDRYEIGLDRRDDTSTVNEIKGTLPWVNRPWSILNGCWLPWDLKRISLRSGAGRRVVCRRLQEWMKASVTRH</sequence>
<dbReference type="EMBL" id="WOWK01000027">
    <property type="protein sequence ID" value="KAF0326876.1"/>
    <property type="molecule type" value="Genomic_DNA"/>
</dbReference>
<dbReference type="Proteomes" id="UP000434172">
    <property type="component" value="Unassembled WGS sequence"/>
</dbReference>
<keyword evidence="2" id="KW-1185">Reference proteome</keyword>
<accession>A0A8H3ZUG6</accession>
<organism evidence="1 2">
    <name type="scientific">Colletotrichum asianum</name>
    <dbReference type="NCBI Taxonomy" id="702518"/>
    <lineage>
        <taxon>Eukaryota</taxon>
        <taxon>Fungi</taxon>
        <taxon>Dikarya</taxon>
        <taxon>Ascomycota</taxon>
        <taxon>Pezizomycotina</taxon>
        <taxon>Sordariomycetes</taxon>
        <taxon>Hypocreomycetidae</taxon>
        <taxon>Glomerellales</taxon>
        <taxon>Glomerellaceae</taxon>
        <taxon>Colletotrichum</taxon>
        <taxon>Colletotrichum gloeosporioides species complex</taxon>
    </lineage>
</organism>
<evidence type="ECO:0000313" key="1">
    <source>
        <dbReference type="EMBL" id="KAF0326876.1"/>
    </source>
</evidence>
<name>A0A8H3ZUG6_9PEZI</name>
<gene>
    <name evidence="1" type="ORF">GQ607_005934</name>
</gene>
<protein>
    <submittedName>
        <fullName evidence="1">Uncharacterized protein</fullName>
    </submittedName>
</protein>
<evidence type="ECO:0000313" key="2">
    <source>
        <dbReference type="Proteomes" id="UP000434172"/>
    </source>
</evidence>
<dbReference type="AlphaFoldDB" id="A0A8H3ZUG6"/>
<proteinExistence type="predicted"/>
<reference evidence="1 2" key="1">
    <citation type="submission" date="2019-12" db="EMBL/GenBank/DDBJ databases">
        <title>A genome sequence resource for the geographically widespread anthracnose pathogen Colletotrichum asianum.</title>
        <authorList>
            <person name="Meng Y."/>
        </authorList>
    </citation>
    <scope>NUCLEOTIDE SEQUENCE [LARGE SCALE GENOMIC DNA]</scope>
    <source>
        <strain evidence="1 2">ICMP 18580</strain>
    </source>
</reference>
<comment type="caution">
    <text evidence="1">The sequence shown here is derived from an EMBL/GenBank/DDBJ whole genome shotgun (WGS) entry which is preliminary data.</text>
</comment>